<dbReference type="Proteomes" id="UP000755585">
    <property type="component" value="Unassembled WGS sequence"/>
</dbReference>
<sequence>MATATNFGGLGQLPKRRAYQSHDDGGRPLSGLLATDGSWAEVYHDTDAAGKHQVEQGGPRRLFDESKTSTSSGTATAAQTGPSSGLTATQTHRHLWYQTPTSEHIWPLSTTPA</sequence>
<keyword evidence="3" id="KW-1185">Reference proteome</keyword>
<reference evidence="2 3" key="1">
    <citation type="submission" date="2021-03" db="EMBL/GenBank/DDBJ databases">
        <title>Sequencing the genomes of 1000 actinobacteria strains.</title>
        <authorList>
            <person name="Klenk H.-P."/>
        </authorList>
    </citation>
    <scope>NUCLEOTIDE SEQUENCE [LARGE SCALE GENOMIC DNA]</scope>
    <source>
        <strain evidence="2 3">DSM 18824</strain>
    </source>
</reference>
<feature type="compositionally biased region" description="Polar residues" evidence="1">
    <location>
        <begin position="98"/>
        <end position="113"/>
    </location>
</feature>
<proteinExistence type="predicted"/>
<feature type="compositionally biased region" description="Low complexity" evidence="1">
    <location>
        <begin position="68"/>
        <end position="85"/>
    </location>
</feature>
<evidence type="ECO:0000313" key="2">
    <source>
        <dbReference type="EMBL" id="MBP2349029.1"/>
    </source>
</evidence>
<gene>
    <name evidence="2" type="ORF">JOF29_000112</name>
</gene>
<evidence type="ECO:0000313" key="3">
    <source>
        <dbReference type="Proteomes" id="UP000755585"/>
    </source>
</evidence>
<feature type="region of interest" description="Disordered" evidence="1">
    <location>
        <begin position="46"/>
        <end position="113"/>
    </location>
</feature>
<dbReference type="EMBL" id="JAGINT010000001">
    <property type="protein sequence ID" value="MBP2349029.1"/>
    <property type="molecule type" value="Genomic_DNA"/>
</dbReference>
<accession>A0ABS4UBR5</accession>
<comment type="caution">
    <text evidence="2">The sequence shown here is derived from an EMBL/GenBank/DDBJ whole genome shotgun (WGS) entry which is preliminary data.</text>
</comment>
<protein>
    <submittedName>
        <fullName evidence="2">Uncharacterized protein</fullName>
    </submittedName>
</protein>
<evidence type="ECO:0000256" key="1">
    <source>
        <dbReference type="SAM" id="MobiDB-lite"/>
    </source>
</evidence>
<feature type="region of interest" description="Disordered" evidence="1">
    <location>
        <begin position="1"/>
        <end position="33"/>
    </location>
</feature>
<organism evidence="2 3">
    <name type="scientific">Kribbella aluminosa</name>
    <dbReference type="NCBI Taxonomy" id="416017"/>
    <lineage>
        <taxon>Bacteria</taxon>
        <taxon>Bacillati</taxon>
        <taxon>Actinomycetota</taxon>
        <taxon>Actinomycetes</taxon>
        <taxon>Propionibacteriales</taxon>
        <taxon>Kribbellaceae</taxon>
        <taxon>Kribbella</taxon>
    </lineage>
</organism>
<name>A0ABS4UBR5_9ACTN</name>